<name>A0A9N9NP81_9GLOM</name>
<protein>
    <submittedName>
        <fullName evidence="1">24818_t:CDS:1</fullName>
    </submittedName>
</protein>
<evidence type="ECO:0000313" key="2">
    <source>
        <dbReference type="Proteomes" id="UP000789405"/>
    </source>
</evidence>
<reference evidence="1" key="1">
    <citation type="submission" date="2021-06" db="EMBL/GenBank/DDBJ databases">
        <authorList>
            <person name="Kallberg Y."/>
            <person name="Tangrot J."/>
            <person name="Rosling A."/>
        </authorList>
    </citation>
    <scope>NUCLEOTIDE SEQUENCE</scope>
    <source>
        <strain evidence="1">MA453B</strain>
    </source>
</reference>
<proteinExistence type="predicted"/>
<sequence length="163" mass="18829">WKSLMQLKVLLEPYMALLNKLQQDKDHLTEVLHSFGWHKKVLAICQLRSELLRLRNITAIDKLLKTYKQKIGIPPKNNEQISLEDDKEELLDNNIDNDIDNIEGQSQMNIKQPEIVSLDEYEEEVMLQDDIHPTDNLAAKWKLADIFANSLAQPTSINLLLGD</sequence>
<accession>A0A9N9NP81</accession>
<dbReference type="Proteomes" id="UP000789405">
    <property type="component" value="Unassembled WGS sequence"/>
</dbReference>
<dbReference type="EMBL" id="CAJVPY010014766">
    <property type="protein sequence ID" value="CAG8748273.1"/>
    <property type="molecule type" value="Genomic_DNA"/>
</dbReference>
<dbReference type="OrthoDB" id="2365019at2759"/>
<dbReference type="AlphaFoldDB" id="A0A9N9NP81"/>
<keyword evidence="2" id="KW-1185">Reference proteome</keyword>
<evidence type="ECO:0000313" key="1">
    <source>
        <dbReference type="EMBL" id="CAG8748273.1"/>
    </source>
</evidence>
<feature type="non-terminal residue" evidence="1">
    <location>
        <position position="1"/>
    </location>
</feature>
<organism evidence="1 2">
    <name type="scientific">Dentiscutata erythropus</name>
    <dbReference type="NCBI Taxonomy" id="1348616"/>
    <lineage>
        <taxon>Eukaryota</taxon>
        <taxon>Fungi</taxon>
        <taxon>Fungi incertae sedis</taxon>
        <taxon>Mucoromycota</taxon>
        <taxon>Glomeromycotina</taxon>
        <taxon>Glomeromycetes</taxon>
        <taxon>Diversisporales</taxon>
        <taxon>Gigasporaceae</taxon>
        <taxon>Dentiscutata</taxon>
    </lineage>
</organism>
<comment type="caution">
    <text evidence="1">The sequence shown here is derived from an EMBL/GenBank/DDBJ whole genome shotgun (WGS) entry which is preliminary data.</text>
</comment>
<gene>
    <name evidence="1" type="ORF">DERYTH_LOCUS16637</name>
</gene>